<dbReference type="CDD" id="cd04692">
    <property type="entry name" value="NUDIX_Hydrolase"/>
    <property type="match status" value="1"/>
</dbReference>
<name>A0A955LG91_UNCKA</name>
<dbReference type="PANTHER" id="PTHR10885">
    <property type="entry name" value="ISOPENTENYL-DIPHOSPHATE DELTA-ISOMERASE"/>
    <property type="match status" value="1"/>
</dbReference>
<dbReference type="PANTHER" id="PTHR10885:SF20">
    <property type="entry name" value="NUDIX HYDROLASE DOMAIN-CONTAINING PROTEIN"/>
    <property type="match status" value="1"/>
</dbReference>
<dbReference type="AlphaFoldDB" id="A0A955LG91"/>
<reference evidence="2" key="1">
    <citation type="submission" date="2020-04" db="EMBL/GenBank/DDBJ databases">
        <authorList>
            <person name="Zhang T."/>
        </authorList>
    </citation>
    <scope>NUCLEOTIDE SEQUENCE</scope>
    <source>
        <strain evidence="2">HKST-UBA01</strain>
    </source>
</reference>
<dbReference type="EMBL" id="JAGQKX010000006">
    <property type="protein sequence ID" value="MCA9389858.1"/>
    <property type="molecule type" value="Genomic_DNA"/>
</dbReference>
<dbReference type="GO" id="GO:0009240">
    <property type="term" value="P:isopentenyl diphosphate biosynthetic process"/>
    <property type="evidence" value="ECO:0007669"/>
    <property type="project" value="TreeGrafter"/>
</dbReference>
<evidence type="ECO:0000259" key="1">
    <source>
        <dbReference type="PROSITE" id="PS51462"/>
    </source>
</evidence>
<proteinExistence type="predicted"/>
<comment type="caution">
    <text evidence="2">The sequence shown here is derived from an EMBL/GenBank/DDBJ whole genome shotgun (WGS) entry which is preliminary data.</text>
</comment>
<reference evidence="2" key="2">
    <citation type="journal article" date="2021" name="Microbiome">
        <title>Successional dynamics and alternative stable states in a saline activated sludge microbial community over 9 years.</title>
        <authorList>
            <person name="Wang Y."/>
            <person name="Ye J."/>
            <person name="Ju F."/>
            <person name="Liu L."/>
            <person name="Boyd J.A."/>
            <person name="Deng Y."/>
            <person name="Parks D.H."/>
            <person name="Jiang X."/>
            <person name="Yin X."/>
            <person name="Woodcroft B.J."/>
            <person name="Tyson G.W."/>
            <person name="Hugenholtz P."/>
            <person name="Polz M.F."/>
            <person name="Zhang T."/>
        </authorList>
    </citation>
    <scope>NUCLEOTIDE SEQUENCE</scope>
    <source>
        <strain evidence="2">HKST-UBA01</strain>
    </source>
</reference>
<dbReference type="Gene3D" id="3.90.79.10">
    <property type="entry name" value="Nucleoside Triphosphate Pyrophosphohydrolase"/>
    <property type="match status" value="1"/>
</dbReference>
<accession>A0A955LG91</accession>
<dbReference type="PROSITE" id="PS51462">
    <property type="entry name" value="NUDIX"/>
    <property type="match status" value="1"/>
</dbReference>
<feature type="domain" description="Nudix hydrolase" evidence="1">
    <location>
        <begin position="52"/>
        <end position="180"/>
    </location>
</feature>
<organism evidence="2 3">
    <name type="scientific">candidate division WWE3 bacterium</name>
    <dbReference type="NCBI Taxonomy" id="2053526"/>
    <lineage>
        <taxon>Bacteria</taxon>
        <taxon>Katanobacteria</taxon>
    </lineage>
</organism>
<dbReference type="Proteomes" id="UP000701698">
    <property type="component" value="Unassembled WGS sequence"/>
</dbReference>
<gene>
    <name evidence="2" type="ORF">KC571_00475</name>
</gene>
<dbReference type="GO" id="GO:0005737">
    <property type="term" value="C:cytoplasm"/>
    <property type="evidence" value="ECO:0007669"/>
    <property type="project" value="TreeGrafter"/>
</dbReference>
<protein>
    <submittedName>
        <fullName evidence="2">NUDIX domain-containing protein</fullName>
    </submittedName>
</protein>
<dbReference type="InterPro" id="IPR015797">
    <property type="entry name" value="NUDIX_hydrolase-like_dom_sf"/>
</dbReference>
<evidence type="ECO:0000313" key="2">
    <source>
        <dbReference type="EMBL" id="MCA9389858.1"/>
    </source>
</evidence>
<evidence type="ECO:0000313" key="3">
    <source>
        <dbReference type="Proteomes" id="UP000701698"/>
    </source>
</evidence>
<dbReference type="SUPFAM" id="SSF55811">
    <property type="entry name" value="Nudix"/>
    <property type="match status" value="1"/>
</dbReference>
<sequence length="200" mass="22927">MEIKNKTVQTAENYYNPNTTDKQNELLWRVDKDDNEIGSVTRAECHNSQHPVWHRTTHAYLFDTDGNLMLTRRSEKKDTAPGLWTVSAAGHVPYGQTYLQTITREIEEELGLQIEVEHLDTFPVDYGFEQEVVGVFAGIIEKRDITKNHEEVSEIRLVPLEQFSQDFQSGKAELSGGSRDSFAHLLETGTLKAYWQKHFG</sequence>
<dbReference type="GO" id="GO:0004452">
    <property type="term" value="F:isopentenyl-diphosphate delta-isomerase activity"/>
    <property type="evidence" value="ECO:0007669"/>
    <property type="project" value="TreeGrafter"/>
</dbReference>
<dbReference type="Pfam" id="PF00293">
    <property type="entry name" value="NUDIX"/>
    <property type="match status" value="1"/>
</dbReference>
<dbReference type="InterPro" id="IPR000086">
    <property type="entry name" value="NUDIX_hydrolase_dom"/>
</dbReference>